<dbReference type="OrthoDB" id="3821123at2759"/>
<accession>A0A2P7YKZ5</accession>
<dbReference type="AlphaFoldDB" id="A0A2P7YKZ5"/>
<reference evidence="1 2" key="1">
    <citation type="submission" date="2017-05" db="EMBL/GenBank/DDBJ databases">
        <title>Draft genome sequence of Elsinoe australis.</title>
        <authorList>
            <person name="Cheng Q."/>
        </authorList>
    </citation>
    <scope>NUCLEOTIDE SEQUENCE [LARGE SCALE GENOMIC DNA]</scope>
    <source>
        <strain evidence="1 2">NL1</strain>
    </source>
</reference>
<evidence type="ECO:0000313" key="2">
    <source>
        <dbReference type="Proteomes" id="UP000243723"/>
    </source>
</evidence>
<gene>
    <name evidence="1" type="ORF">B9Z65_1834</name>
</gene>
<comment type="caution">
    <text evidence="1">The sequence shown here is derived from an EMBL/GenBank/DDBJ whole genome shotgun (WGS) entry which is preliminary data.</text>
</comment>
<proteinExistence type="predicted"/>
<dbReference type="Proteomes" id="UP000243723">
    <property type="component" value="Unassembled WGS sequence"/>
</dbReference>
<name>A0A2P7YKZ5_9PEZI</name>
<dbReference type="EMBL" id="NHZQ01000419">
    <property type="protein sequence ID" value="PSK36651.1"/>
    <property type="molecule type" value="Genomic_DNA"/>
</dbReference>
<protein>
    <submittedName>
        <fullName evidence="1">Uncharacterized protein</fullName>
    </submittedName>
</protein>
<sequence>MVYDDKVPDIVRPNVQTLGFEHEWALSIFDTVFLLFEYDALNNPDPDKEVDPNACQKIAIDLLNLIPAFKLHWNDDDAALEEVSRQIQLQVCILGRTLLFITKQIPHACREHTLMAALHTALFAMVPTDYMPERFSDSPRLRNWVKYWLEHPLTNRKCPDPDDLPPPASLLAQTLPTDHLPSRNIWLFDSYLLPLEHANLMALSARIYRASHNSLLQLEAQATIERALCHAHPAHALDAVVPGAATFFLHAFNQPSKPEELLKGWYDVYMPFGEQETPDEKFKELNSQEAKWWAFFKDKFSLIRMRDDVAPLTREYAETAMQRMSWLDGTTKIGFWEGLKQKVGGKRNQAKL</sequence>
<organism evidence="1 2">
    <name type="scientific">Elsinoe australis</name>
    <dbReference type="NCBI Taxonomy" id="40998"/>
    <lineage>
        <taxon>Eukaryota</taxon>
        <taxon>Fungi</taxon>
        <taxon>Dikarya</taxon>
        <taxon>Ascomycota</taxon>
        <taxon>Pezizomycotina</taxon>
        <taxon>Dothideomycetes</taxon>
        <taxon>Dothideomycetidae</taxon>
        <taxon>Myriangiales</taxon>
        <taxon>Elsinoaceae</taxon>
        <taxon>Elsinoe</taxon>
    </lineage>
</organism>
<keyword evidence="2" id="KW-1185">Reference proteome</keyword>
<evidence type="ECO:0000313" key="1">
    <source>
        <dbReference type="EMBL" id="PSK36651.1"/>
    </source>
</evidence>